<reference evidence="1 2" key="1">
    <citation type="journal article" date="2020" name="Biotechnol. Biofuels">
        <title>New insights from the biogas microbiome by comprehensive genome-resolved metagenomics of nearly 1600 species originating from multiple anaerobic digesters.</title>
        <authorList>
            <person name="Campanaro S."/>
            <person name="Treu L."/>
            <person name="Rodriguez-R L.M."/>
            <person name="Kovalovszki A."/>
            <person name="Ziels R.M."/>
            <person name="Maus I."/>
            <person name="Zhu X."/>
            <person name="Kougias P.G."/>
            <person name="Basile A."/>
            <person name="Luo G."/>
            <person name="Schluter A."/>
            <person name="Konstantinidis K.T."/>
            <person name="Angelidaki I."/>
        </authorList>
    </citation>
    <scope>NUCLEOTIDE SEQUENCE [LARGE SCALE GENOMIC DNA]</scope>
    <source>
        <strain evidence="1">AS27yjCOA_65</strain>
    </source>
</reference>
<feature type="non-terminal residue" evidence="1">
    <location>
        <position position="1"/>
    </location>
</feature>
<gene>
    <name evidence="1" type="ORF">GYA55_14565</name>
</gene>
<accession>A0A7X9FU74</accession>
<organism evidence="1 2">
    <name type="scientific">SAR324 cluster bacterium</name>
    <dbReference type="NCBI Taxonomy" id="2024889"/>
    <lineage>
        <taxon>Bacteria</taxon>
        <taxon>Deltaproteobacteria</taxon>
        <taxon>SAR324 cluster</taxon>
    </lineage>
</organism>
<evidence type="ECO:0000313" key="2">
    <source>
        <dbReference type="Proteomes" id="UP000524246"/>
    </source>
</evidence>
<sequence>PCGFKSRLGHSLDLGVFEFPESIKNDLRTSLEHSNIVAQETAAIDSIVEAAFTAVNQILKIGASKHLRLMPKFYE</sequence>
<protein>
    <submittedName>
        <fullName evidence="1">Uncharacterized protein</fullName>
    </submittedName>
</protein>
<dbReference type="Proteomes" id="UP000524246">
    <property type="component" value="Unassembled WGS sequence"/>
</dbReference>
<proteinExistence type="predicted"/>
<dbReference type="AlphaFoldDB" id="A0A7X9FU74"/>
<name>A0A7X9FU74_9DELT</name>
<comment type="caution">
    <text evidence="1">The sequence shown here is derived from an EMBL/GenBank/DDBJ whole genome shotgun (WGS) entry which is preliminary data.</text>
</comment>
<evidence type="ECO:0000313" key="1">
    <source>
        <dbReference type="EMBL" id="NMC64384.1"/>
    </source>
</evidence>
<dbReference type="EMBL" id="JAAZON010000661">
    <property type="protein sequence ID" value="NMC64384.1"/>
    <property type="molecule type" value="Genomic_DNA"/>
</dbReference>